<dbReference type="KEGG" id="src:M271_29575"/>
<dbReference type="Proteomes" id="UP000281594">
    <property type="component" value="Unassembled WGS sequence"/>
</dbReference>
<comment type="caution">
    <text evidence="2">The sequence shown here is derived from an EMBL/GenBank/DDBJ whole genome shotgun (WGS) entry which is preliminary data.</text>
</comment>
<dbReference type="Pfam" id="PF12728">
    <property type="entry name" value="HTH_17"/>
    <property type="match status" value="1"/>
</dbReference>
<evidence type="ECO:0000259" key="1">
    <source>
        <dbReference type="Pfam" id="PF12728"/>
    </source>
</evidence>
<dbReference type="InterPro" id="IPR010093">
    <property type="entry name" value="SinI_DNA-bd"/>
</dbReference>
<evidence type="ECO:0000313" key="3">
    <source>
        <dbReference type="Proteomes" id="UP000281594"/>
    </source>
</evidence>
<dbReference type="EMBL" id="QYCY01000001">
    <property type="protein sequence ID" value="RLV79513.1"/>
    <property type="molecule type" value="Genomic_DNA"/>
</dbReference>
<dbReference type="AlphaFoldDB" id="A0A0A0ND23"/>
<protein>
    <recommendedName>
        <fullName evidence="1">Helix-turn-helix domain-containing protein</fullName>
    </recommendedName>
</protein>
<dbReference type="NCBIfam" id="TIGR01764">
    <property type="entry name" value="excise"/>
    <property type="match status" value="1"/>
</dbReference>
<sequence length="70" mass="7931">MSAVTTPAPFDESTEALTPREAMTALRIGRDTLYDLIRSGELRSFTIGRARRIPAAEIPAFIRRRMEENH</sequence>
<name>A0A0A0ND23_STRRN</name>
<evidence type="ECO:0000313" key="2">
    <source>
        <dbReference type="EMBL" id="RLV79513.1"/>
    </source>
</evidence>
<dbReference type="STRING" id="1343740.M271_29575"/>
<dbReference type="GO" id="GO:0003677">
    <property type="term" value="F:DNA binding"/>
    <property type="evidence" value="ECO:0007669"/>
    <property type="project" value="InterPro"/>
</dbReference>
<dbReference type="HOGENOM" id="CLU_140176_14_2_11"/>
<reference evidence="2 3" key="1">
    <citation type="journal article" date="2018" name="J. Biol. Chem.">
        <title>Discovery of the actinoplanic acid pathway in Streptomyces rapamycinicus reveals a genetically conserved synergism with rapamycin.</title>
        <authorList>
            <person name="Mrak P."/>
            <person name="Krastel P."/>
            <person name="Pivk Lukancic P."/>
            <person name="Tao J."/>
            <person name="Pistorius D."/>
            <person name="Moore C.M."/>
        </authorList>
    </citation>
    <scope>NUCLEOTIDE SEQUENCE [LARGE SCALE GENOMIC DNA]</scope>
    <source>
        <strain evidence="2 3">NRRL 5491</strain>
    </source>
</reference>
<proteinExistence type="predicted"/>
<organism evidence="2 3">
    <name type="scientific">Streptomyces rapamycinicus (strain ATCC 29253 / DSM 41530 / NRRL 5491 / AYB-994)</name>
    <name type="common">Streptomyces hygroscopicus (strain ATCC 29253)</name>
    <dbReference type="NCBI Taxonomy" id="1343740"/>
    <lineage>
        <taxon>Bacteria</taxon>
        <taxon>Bacillati</taxon>
        <taxon>Actinomycetota</taxon>
        <taxon>Actinomycetes</taxon>
        <taxon>Kitasatosporales</taxon>
        <taxon>Streptomycetaceae</taxon>
        <taxon>Streptomyces</taxon>
        <taxon>Streptomyces violaceusniger group</taxon>
    </lineage>
</organism>
<accession>A0A0A0ND23</accession>
<feature type="domain" description="Helix-turn-helix" evidence="1">
    <location>
        <begin position="17"/>
        <end position="65"/>
    </location>
</feature>
<gene>
    <name evidence="2" type="ORF">D3C57_114050</name>
</gene>
<dbReference type="InterPro" id="IPR041657">
    <property type="entry name" value="HTH_17"/>
</dbReference>